<keyword evidence="1" id="KW-0677">Repeat</keyword>
<evidence type="ECO:0000256" key="1">
    <source>
        <dbReference type="ARBA" id="ARBA00022737"/>
    </source>
</evidence>
<evidence type="ECO:0000313" key="3">
    <source>
        <dbReference type="EMBL" id="SVD12303.1"/>
    </source>
</evidence>
<reference evidence="3" key="1">
    <citation type="submission" date="2018-05" db="EMBL/GenBank/DDBJ databases">
        <authorList>
            <person name="Lanie J.A."/>
            <person name="Ng W.-L."/>
            <person name="Kazmierczak K.M."/>
            <person name="Andrzejewski T.M."/>
            <person name="Davidsen T.M."/>
            <person name="Wayne K.J."/>
            <person name="Tettelin H."/>
            <person name="Glass J.I."/>
            <person name="Rusch D."/>
            <person name="Podicherti R."/>
            <person name="Tsui H.-C.T."/>
            <person name="Winkler M.E."/>
        </authorList>
    </citation>
    <scope>NUCLEOTIDE SEQUENCE</scope>
</reference>
<dbReference type="SMART" id="SM00028">
    <property type="entry name" value="TPR"/>
    <property type="match status" value="1"/>
</dbReference>
<dbReference type="InterPro" id="IPR013105">
    <property type="entry name" value="TPR_2"/>
</dbReference>
<dbReference type="Gene3D" id="1.25.40.10">
    <property type="entry name" value="Tetratricopeptide repeat domain"/>
    <property type="match status" value="1"/>
</dbReference>
<name>A0A382SR75_9ZZZZ</name>
<proteinExistence type="predicted"/>
<dbReference type="Pfam" id="PF07719">
    <property type="entry name" value="TPR_2"/>
    <property type="match status" value="1"/>
</dbReference>
<keyword evidence="2" id="KW-0802">TPR repeat</keyword>
<dbReference type="PROSITE" id="PS50005">
    <property type="entry name" value="TPR"/>
    <property type="match status" value="1"/>
</dbReference>
<evidence type="ECO:0000256" key="2">
    <source>
        <dbReference type="ARBA" id="ARBA00022803"/>
    </source>
</evidence>
<dbReference type="EMBL" id="UINC01130924">
    <property type="protein sequence ID" value="SVD12303.1"/>
    <property type="molecule type" value="Genomic_DNA"/>
</dbReference>
<organism evidence="3">
    <name type="scientific">marine metagenome</name>
    <dbReference type="NCBI Taxonomy" id="408172"/>
    <lineage>
        <taxon>unclassified sequences</taxon>
        <taxon>metagenomes</taxon>
        <taxon>ecological metagenomes</taxon>
    </lineage>
</organism>
<accession>A0A382SR75</accession>
<dbReference type="InterPro" id="IPR019734">
    <property type="entry name" value="TPR_rpt"/>
</dbReference>
<sequence>DFAREDDLTTGEKLEGDDSALSLGLTISFPRLYGKNEARNPSDYINRGIYSKTDSSILFYNSICTEVVETLRDSIRVGNNMIENLDAHNIMLLHQEAILVDSTRKSLLREEVGQSKQNKAMRHLSRSLRFFYDEHYRDALSEINIAIKENPGLAIAYGRRGSIYYKLGDIRRATINWNAALQLDPEFTEIYDILKASDENRLNPVEISKNFSEN</sequence>
<protein>
    <submittedName>
        <fullName evidence="3">Uncharacterized protein</fullName>
    </submittedName>
</protein>
<dbReference type="InterPro" id="IPR011990">
    <property type="entry name" value="TPR-like_helical_dom_sf"/>
</dbReference>
<gene>
    <name evidence="3" type="ORF">METZ01_LOCUS365157</name>
</gene>
<dbReference type="AlphaFoldDB" id="A0A382SR75"/>
<dbReference type="SUPFAM" id="SSF48452">
    <property type="entry name" value="TPR-like"/>
    <property type="match status" value="1"/>
</dbReference>
<feature type="non-terminal residue" evidence="3">
    <location>
        <position position="1"/>
    </location>
</feature>